<sequence length="487" mass="54170">MEPVETPNKVLKEFNSLFYPKSVAIVGASKNKIGGSKFWLALQYTGFEEIGGRTYLINPKLSELFGRKVYSSLLDKEIPKPIDLVIIAVPAKLVPEIVMQCDKIVKFGVIFTSGFGEADNISLENDLKNAINSVSTRFIGPNGLGIINPYSRLAIYPDWGVFKGNVSYISQSGGTLARLYLNLGPLGIGFHNCVSIGNSYDISINEVLDYFYHDKLTKIIALYMESNPNARKFMQLAQKITPIKPIVLWKGGQTKRGISATQSHTGGLAGRYDVWKAMCKQSGILLADHFELFIDLIQVASTRPVTPKNLNVAILVAGGGIGVEFADKFESAGFSIVDLQNETKDKLSEIFPPINTNLKNPLDLGELSYDPRLFSQAMEIVLKDEGVGSVVFVREAERFDIISKMIGIEDAQQMTIDSLSKIIRNSPKPVICNSSMNIDNEKGYHQRHEFQVKMIEAGMPVVNYLGNIPKILKQFYYFGKFLKNRKK</sequence>
<dbReference type="InterPro" id="IPR016102">
    <property type="entry name" value="Succinyl-CoA_synth-like"/>
</dbReference>
<name>A0A5B9DDH2_9ARCH</name>
<evidence type="ECO:0000313" key="5">
    <source>
        <dbReference type="EMBL" id="QEE17081.1"/>
    </source>
</evidence>
<dbReference type="Pfam" id="PF13380">
    <property type="entry name" value="CoA_binding_2"/>
    <property type="match status" value="1"/>
</dbReference>
<evidence type="ECO:0000313" key="6">
    <source>
        <dbReference type="Proteomes" id="UP000321408"/>
    </source>
</evidence>
<evidence type="ECO:0000259" key="4">
    <source>
        <dbReference type="SMART" id="SM00881"/>
    </source>
</evidence>
<keyword evidence="6" id="KW-1185">Reference proteome</keyword>
<evidence type="ECO:0000256" key="3">
    <source>
        <dbReference type="ARBA" id="ARBA00022840"/>
    </source>
</evidence>
<dbReference type="EMBL" id="CP042905">
    <property type="protein sequence ID" value="QEE17081.1"/>
    <property type="molecule type" value="Genomic_DNA"/>
</dbReference>
<dbReference type="Pfam" id="PF13607">
    <property type="entry name" value="Succ_CoA_lig"/>
    <property type="match status" value="1"/>
</dbReference>
<dbReference type="InterPro" id="IPR003781">
    <property type="entry name" value="CoA-bd"/>
</dbReference>
<evidence type="ECO:0000256" key="2">
    <source>
        <dbReference type="ARBA" id="ARBA00022741"/>
    </source>
</evidence>
<protein>
    <submittedName>
        <fullName evidence="5">CoA-binding protein</fullName>
    </submittedName>
</protein>
<dbReference type="InterPro" id="IPR032875">
    <property type="entry name" value="Succ_CoA_lig_flav_dom"/>
</dbReference>
<dbReference type="PANTHER" id="PTHR43334:SF1">
    <property type="entry name" value="3-HYDROXYPROPIONATE--COA LIGASE [ADP-FORMING]"/>
    <property type="match status" value="1"/>
</dbReference>
<gene>
    <name evidence="5" type="ORF">DSAG12_02913</name>
</gene>
<dbReference type="Gene3D" id="3.40.50.261">
    <property type="entry name" value="Succinyl-CoA synthetase domains"/>
    <property type="match status" value="2"/>
</dbReference>
<keyword evidence="1" id="KW-0436">Ligase</keyword>
<dbReference type="KEGG" id="psyt:DSAG12_02913"/>
<dbReference type="InterPro" id="IPR036291">
    <property type="entry name" value="NAD(P)-bd_dom_sf"/>
</dbReference>
<feature type="domain" description="CoA-binding" evidence="4">
    <location>
        <begin position="17"/>
        <end position="115"/>
    </location>
</feature>
<dbReference type="SMART" id="SM00881">
    <property type="entry name" value="CoA_binding"/>
    <property type="match status" value="1"/>
</dbReference>
<dbReference type="Proteomes" id="UP000321408">
    <property type="component" value="Chromosome"/>
</dbReference>
<dbReference type="PANTHER" id="PTHR43334">
    <property type="entry name" value="ACETATE--COA LIGASE [ADP-FORMING]"/>
    <property type="match status" value="1"/>
</dbReference>
<reference evidence="5 6" key="2">
    <citation type="journal article" date="2024" name="Int. J. Syst. Evol. Microbiol.">
        <title>Promethearchaeum syntrophicum gen. nov., sp. nov., an anaerobic, obligately syntrophic archaeon, the first isolate of the lineage 'Asgard' archaea, and proposal of the new archaeal phylum Promethearchaeota phyl. nov. and kingdom Promethearchaeati regn. nov.</title>
        <authorList>
            <person name="Imachi H."/>
            <person name="Nobu M.K."/>
            <person name="Kato S."/>
            <person name="Takaki Y."/>
            <person name="Miyazaki M."/>
            <person name="Miyata M."/>
            <person name="Ogawara M."/>
            <person name="Saito Y."/>
            <person name="Sakai S."/>
            <person name="Tahara Y.O."/>
            <person name="Takano Y."/>
            <person name="Tasumi E."/>
            <person name="Uematsu K."/>
            <person name="Yoshimura T."/>
            <person name="Itoh T."/>
            <person name="Ohkuma M."/>
            <person name="Takai K."/>
        </authorList>
    </citation>
    <scope>NUCLEOTIDE SEQUENCE [LARGE SCALE GENOMIC DNA]</scope>
    <source>
        <strain evidence="5 6">MK-D1</strain>
    </source>
</reference>
<accession>A0A5B9DDH2</accession>
<dbReference type="OrthoDB" id="18103at2157"/>
<organism evidence="5 6">
    <name type="scientific">Promethearchaeum syntrophicum</name>
    <dbReference type="NCBI Taxonomy" id="2594042"/>
    <lineage>
        <taxon>Archaea</taxon>
        <taxon>Promethearchaeati</taxon>
        <taxon>Promethearchaeota</taxon>
        <taxon>Promethearchaeia</taxon>
        <taxon>Promethearchaeales</taxon>
        <taxon>Promethearchaeaceae</taxon>
        <taxon>Promethearchaeum</taxon>
    </lineage>
</organism>
<dbReference type="SUPFAM" id="SSF52210">
    <property type="entry name" value="Succinyl-CoA synthetase domains"/>
    <property type="match status" value="2"/>
</dbReference>
<keyword evidence="3" id="KW-0067">ATP-binding</keyword>
<proteinExistence type="predicted"/>
<dbReference type="Gene3D" id="3.40.50.720">
    <property type="entry name" value="NAD(P)-binding Rossmann-like Domain"/>
    <property type="match status" value="1"/>
</dbReference>
<dbReference type="GO" id="GO:0005524">
    <property type="term" value="F:ATP binding"/>
    <property type="evidence" value="ECO:0007669"/>
    <property type="project" value="UniProtKB-KW"/>
</dbReference>
<dbReference type="InterPro" id="IPR051538">
    <property type="entry name" value="Acyl-CoA_Synth/Transferase"/>
</dbReference>
<dbReference type="GeneID" id="41330891"/>
<dbReference type="SUPFAM" id="SSF51735">
    <property type="entry name" value="NAD(P)-binding Rossmann-fold domains"/>
    <property type="match status" value="1"/>
</dbReference>
<reference evidence="5 6" key="1">
    <citation type="journal article" date="2020" name="Nature">
        <title>Isolation of an archaeon at the prokaryote-eukaryote interface.</title>
        <authorList>
            <person name="Imachi H."/>
            <person name="Nobu M.K."/>
            <person name="Nakahara N."/>
            <person name="Morono Y."/>
            <person name="Ogawara M."/>
            <person name="Takaki Y."/>
            <person name="Takano Y."/>
            <person name="Uematsu K."/>
            <person name="Ikuta T."/>
            <person name="Ito M."/>
            <person name="Matsui Y."/>
            <person name="Miyazaki M."/>
            <person name="Murata K."/>
            <person name="Saito Y."/>
            <person name="Sakai S."/>
            <person name="Song C."/>
            <person name="Tasumi E."/>
            <person name="Yamanaka Y."/>
            <person name="Yamaguchi T."/>
            <person name="Kamagata Y."/>
            <person name="Tamaki H."/>
            <person name="Takai K."/>
        </authorList>
    </citation>
    <scope>NUCLEOTIDE SEQUENCE [LARGE SCALE GENOMIC DNA]</scope>
    <source>
        <strain evidence="5 6">MK-D1</strain>
    </source>
</reference>
<evidence type="ECO:0000256" key="1">
    <source>
        <dbReference type="ARBA" id="ARBA00022598"/>
    </source>
</evidence>
<dbReference type="GO" id="GO:0016874">
    <property type="term" value="F:ligase activity"/>
    <property type="evidence" value="ECO:0007669"/>
    <property type="project" value="UniProtKB-KW"/>
</dbReference>
<keyword evidence="2" id="KW-0547">Nucleotide-binding</keyword>
<dbReference type="RefSeq" id="WP_147664000.1">
    <property type="nucleotide sequence ID" value="NZ_CP042905.2"/>
</dbReference>
<dbReference type="AlphaFoldDB" id="A0A5B9DDH2"/>